<dbReference type="InterPro" id="IPR002182">
    <property type="entry name" value="NB-ARC"/>
</dbReference>
<evidence type="ECO:0000313" key="9">
    <source>
        <dbReference type="EnsemblPlants" id="QL04p092107:mrna"/>
    </source>
</evidence>
<dbReference type="EMBL" id="LRBV02000004">
    <property type="status" value="NOT_ANNOTATED_CDS"/>
    <property type="molecule type" value="Genomic_DNA"/>
</dbReference>
<name>A0A7N2LKF4_QUELO</name>
<dbReference type="Gene3D" id="1.20.5.4130">
    <property type="match status" value="1"/>
</dbReference>
<dbReference type="Gene3D" id="3.30.70.330">
    <property type="match status" value="1"/>
</dbReference>
<sequence>MPPLNNKSMMMNTRPGRIDGDSDESETPSNNFWVSNLASDVADSDLMDLFVQYGALDSVTSCSSRSYAFVFLKRIEVAKAAKDTLQDVDLHGHPIKSELESEAGTRSGGAEVEEEESAMADTLLIDLFKQLGSIAVQLAKQEINLLVAVDEEVQKLQGKLGMIKAMLDDAEERHAVKRRTEKLWLEQLLNQYYVMDDILDTWNTARIRAEIEKEEGKPADTNAPAVVKKKVCSFVPSPSCYFNLPLRHDVGHMIRKLNEKLDMIVKDKATYGIDFNRQPEAVERPTTTSFVDVSQIIGRDIYSDDLLRNLLGVGSQEETNSYCVISLVGLGGIGKTTLAQLAYNHPDVQAHFQKRMWICVSDPFDQCKEKKYFLVLDDVWTENSQKWEPFKLALKNDVYGSRILVTTRKQRAAEVMGSVLMINLELLSNEDCWSIFSKIAFSNEEQLKYLEHLGRKLAIKCKGLPLAAKALGSLMQNKRSREQWNKILDSSLWESEDIEKGLLAPLFLSYYELPSTMRHCFSYCSVFAKDYFFHRDKLVVHWMAQGYVETKTNMEMEVIAEEYFEKLAMRSFFQDFKRDEDSDGKIIGCKMHDIVHDFAQLMTKSETFETDGDKKEIDCQNARHLHLKISKEMQFLESIYRAKNLRTLFLLSRERDYEFEMLLSNSFCHFKYLRTLILDCPIKKLSNAMENLIHLRCLLISNNVEIVELPETFCNLCNLQTLNIENHSYFKKLPQGMSKQINLRHLIFHDDYYWGNVVFPKGIGKLIGLRTLSTFNISDKDDREGCKLGELKNLNQLRGALTINGMENVVNVDKAQNAQLKDKIHLRGLVLLFEPLDLLEYEEGISKMEKFLKEKIRMENHVKVLNALEPPPNLQYLEITGYPGNTIYPNWMMSWTTLKKLQLTRCRNLEHLPFLGQLPFLEVLAIKWLRKVKKVGDEFLGIEDFTNMKDYDIIFPNLKSLLFRDLYSWEEWIGMEGTEEEEEENDNGIVTNPIIIKIMPRLQSLTISNCDKLKSLPDYLLTAPLLKKLEIYRSKLLQKHYQRVNRKNWHKISGISNIELGGMYVQRDGEPQFDSKVDKNHEEVGADSAECVVDEQVEVDNDKGDL</sequence>
<dbReference type="InterPro" id="IPR036388">
    <property type="entry name" value="WH-like_DNA-bd_sf"/>
</dbReference>
<feature type="region of interest" description="Disordered" evidence="7">
    <location>
        <begin position="92"/>
        <end position="113"/>
    </location>
</feature>
<keyword evidence="2" id="KW-0677">Repeat</keyword>
<proteinExistence type="predicted"/>
<evidence type="ECO:0000256" key="2">
    <source>
        <dbReference type="ARBA" id="ARBA00022737"/>
    </source>
</evidence>
<dbReference type="EnsemblPlants" id="QL04p092107:mrna">
    <property type="protein sequence ID" value="QL04p092107:mrna"/>
    <property type="gene ID" value="QL04p092107"/>
</dbReference>
<dbReference type="SUPFAM" id="SSF52058">
    <property type="entry name" value="L domain-like"/>
    <property type="match status" value="1"/>
</dbReference>
<dbReference type="InterPro" id="IPR058922">
    <property type="entry name" value="WHD_DRP"/>
</dbReference>
<dbReference type="PANTHER" id="PTHR36766">
    <property type="entry name" value="PLANT BROAD-SPECTRUM MILDEW RESISTANCE PROTEIN RPW8"/>
    <property type="match status" value="1"/>
</dbReference>
<feature type="compositionally biased region" description="Polar residues" evidence="7">
    <location>
        <begin position="1"/>
        <end position="11"/>
    </location>
</feature>
<protein>
    <recommendedName>
        <fullName evidence="8">RRM domain-containing protein</fullName>
    </recommendedName>
</protein>
<dbReference type="InterPro" id="IPR035979">
    <property type="entry name" value="RBD_domain_sf"/>
</dbReference>
<dbReference type="InterPro" id="IPR032675">
    <property type="entry name" value="LRR_dom_sf"/>
</dbReference>
<dbReference type="PROSITE" id="PS50102">
    <property type="entry name" value="RRM"/>
    <property type="match status" value="1"/>
</dbReference>
<reference evidence="9" key="2">
    <citation type="submission" date="2021-01" db="UniProtKB">
        <authorList>
            <consortium name="EnsemblPlants"/>
        </authorList>
    </citation>
    <scope>IDENTIFICATION</scope>
</reference>
<evidence type="ECO:0000256" key="6">
    <source>
        <dbReference type="PROSITE-ProRule" id="PRU00176"/>
    </source>
</evidence>
<keyword evidence="3" id="KW-0547">Nucleotide-binding</keyword>
<dbReference type="Pfam" id="PF00931">
    <property type="entry name" value="NB-ARC"/>
    <property type="match status" value="2"/>
</dbReference>
<dbReference type="GO" id="GO:0005524">
    <property type="term" value="F:ATP binding"/>
    <property type="evidence" value="ECO:0007669"/>
    <property type="project" value="UniProtKB-KW"/>
</dbReference>
<dbReference type="GO" id="GO:0043531">
    <property type="term" value="F:ADP binding"/>
    <property type="evidence" value="ECO:0007669"/>
    <property type="project" value="InterPro"/>
</dbReference>
<dbReference type="OMA" id="KIRMENH"/>
<dbReference type="InterPro" id="IPR000504">
    <property type="entry name" value="RRM_dom"/>
</dbReference>
<dbReference type="GO" id="GO:0006952">
    <property type="term" value="P:defense response"/>
    <property type="evidence" value="ECO:0007669"/>
    <property type="project" value="UniProtKB-KW"/>
</dbReference>
<keyword evidence="10" id="KW-1185">Reference proteome</keyword>
<evidence type="ECO:0000313" key="10">
    <source>
        <dbReference type="Proteomes" id="UP000594261"/>
    </source>
</evidence>
<dbReference type="PANTHER" id="PTHR36766:SF45">
    <property type="entry name" value="NB-ARC DOMAIN-CONTAINING PROTEIN"/>
    <property type="match status" value="1"/>
</dbReference>
<evidence type="ECO:0000256" key="4">
    <source>
        <dbReference type="ARBA" id="ARBA00022821"/>
    </source>
</evidence>
<dbReference type="InterPro" id="IPR027417">
    <property type="entry name" value="P-loop_NTPase"/>
</dbReference>
<dbReference type="Gene3D" id="1.10.8.430">
    <property type="entry name" value="Helical domain of apoptotic protease-activating factors"/>
    <property type="match status" value="1"/>
</dbReference>
<dbReference type="Pfam" id="PF23559">
    <property type="entry name" value="WHD_DRP"/>
    <property type="match status" value="1"/>
</dbReference>
<dbReference type="SUPFAM" id="SSF54928">
    <property type="entry name" value="RNA-binding domain, RBD"/>
    <property type="match status" value="1"/>
</dbReference>
<dbReference type="CDD" id="cd00590">
    <property type="entry name" value="RRM_SF"/>
    <property type="match status" value="1"/>
</dbReference>
<evidence type="ECO:0000256" key="5">
    <source>
        <dbReference type="ARBA" id="ARBA00022840"/>
    </source>
</evidence>
<organism evidence="9 10">
    <name type="scientific">Quercus lobata</name>
    <name type="common">Valley oak</name>
    <dbReference type="NCBI Taxonomy" id="97700"/>
    <lineage>
        <taxon>Eukaryota</taxon>
        <taxon>Viridiplantae</taxon>
        <taxon>Streptophyta</taxon>
        <taxon>Embryophyta</taxon>
        <taxon>Tracheophyta</taxon>
        <taxon>Spermatophyta</taxon>
        <taxon>Magnoliopsida</taxon>
        <taxon>eudicotyledons</taxon>
        <taxon>Gunneridae</taxon>
        <taxon>Pentapetalae</taxon>
        <taxon>rosids</taxon>
        <taxon>fabids</taxon>
        <taxon>Fagales</taxon>
        <taxon>Fagaceae</taxon>
        <taxon>Quercus</taxon>
    </lineage>
</organism>
<evidence type="ECO:0000259" key="8">
    <source>
        <dbReference type="PROSITE" id="PS50102"/>
    </source>
</evidence>
<evidence type="ECO:0000256" key="1">
    <source>
        <dbReference type="ARBA" id="ARBA00022614"/>
    </source>
</evidence>
<dbReference type="Pfam" id="PF00076">
    <property type="entry name" value="RRM_1"/>
    <property type="match status" value="1"/>
</dbReference>
<dbReference type="SUPFAM" id="SSF52540">
    <property type="entry name" value="P-loop containing nucleoside triphosphate hydrolases"/>
    <property type="match status" value="1"/>
</dbReference>
<keyword evidence="4" id="KW-0611">Plant defense</keyword>
<dbReference type="GO" id="GO:0003723">
    <property type="term" value="F:RNA binding"/>
    <property type="evidence" value="ECO:0007669"/>
    <property type="project" value="UniProtKB-UniRule"/>
</dbReference>
<dbReference type="Gene3D" id="3.80.10.10">
    <property type="entry name" value="Ribonuclease Inhibitor"/>
    <property type="match status" value="1"/>
</dbReference>
<evidence type="ECO:0000256" key="7">
    <source>
        <dbReference type="SAM" id="MobiDB-lite"/>
    </source>
</evidence>
<dbReference type="Proteomes" id="UP000594261">
    <property type="component" value="Chromosome 4"/>
</dbReference>
<reference evidence="9 10" key="1">
    <citation type="journal article" date="2016" name="G3 (Bethesda)">
        <title>First Draft Assembly and Annotation of the Genome of a California Endemic Oak Quercus lobata Nee (Fagaceae).</title>
        <authorList>
            <person name="Sork V.L."/>
            <person name="Fitz-Gibbon S.T."/>
            <person name="Puiu D."/>
            <person name="Crepeau M."/>
            <person name="Gugger P.F."/>
            <person name="Sherman R."/>
            <person name="Stevens K."/>
            <person name="Langley C.H."/>
            <person name="Pellegrini M."/>
            <person name="Salzberg S.L."/>
        </authorList>
    </citation>
    <scope>NUCLEOTIDE SEQUENCE [LARGE SCALE GENOMIC DNA]</scope>
    <source>
        <strain evidence="9 10">cv. SW786</strain>
    </source>
</reference>
<dbReference type="SMART" id="SM00360">
    <property type="entry name" value="RRM"/>
    <property type="match status" value="1"/>
</dbReference>
<dbReference type="InParanoid" id="A0A7N2LKF4"/>
<feature type="region of interest" description="Disordered" evidence="7">
    <location>
        <begin position="1"/>
        <end position="29"/>
    </location>
</feature>
<keyword evidence="1" id="KW-0433">Leucine-rich repeat</keyword>
<dbReference type="InterPro" id="IPR041118">
    <property type="entry name" value="Rx_N"/>
</dbReference>
<dbReference type="GO" id="GO:0051707">
    <property type="term" value="P:response to other organism"/>
    <property type="evidence" value="ECO:0007669"/>
    <property type="project" value="UniProtKB-ARBA"/>
</dbReference>
<dbReference type="PRINTS" id="PR00364">
    <property type="entry name" value="DISEASERSIST"/>
</dbReference>
<evidence type="ECO:0000256" key="3">
    <source>
        <dbReference type="ARBA" id="ARBA00022741"/>
    </source>
</evidence>
<dbReference type="Pfam" id="PF25019">
    <property type="entry name" value="LRR_R13L1-DRL21"/>
    <property type="match status" value="1"/>
</dbReference>
<dbReference type="InterPro" id="IPR056789">
    <property type="entry name" value="LRR_R13L1-DRL21"/>
</dbReference>
<dbReference type="Pfam" id="PF18052">
    <property type="entry name" value="Rx_N"/>
    <property type="match status" value="1"/>
</dbReference>
<dbReference type="Gramene" id="QL04p092107:mrna">
    <property type="protein sequence ID" value="QL04p092107:mrna"/>
    <property type="gene ID" value="QL04p092107"/>
</dbReference>
<dbReference type="Gene3D" id="3.40.50.300">
    <property type="entry name" value="P-loop containing nucleotide triphosphate hydrolases"/>
    <property type="match status" value="2"/>
</dbReference>
<dbReference type="InterPro" id="IPR012677">
    <property type="entry name" value="Nucleotide-bd_a/b_plait_sf"/>
</dbReference>
<dbReference type="Gene3D" id="1.10.10.10">
    <property type="entry name" value="Winged helix-like DNA-binding domain superfamily/Winged helix DNA-binding domain"/>
    <property type="match status" value="1"/>
</dbReference>
<feature type="domain" description="RRM" evidence="8">
    <location>
        <begin position="30"/>
        <end position="102"/>
    </location>
</feature>
<dbReference type="AlphaFoldDB" id="A0A7N2LKF4"/>
<keyword evidence="5" id="KW-0067">ATP-binding</keyword>
<accession>A0A7N2LKF4</accession>
<keyword evidence="6" id="KW-0694">RNA-binding</keyword>
<dbReference type="InterPro" id="IPR042197">
    <property type="entry name" value="Apaf_helical"/>
</dbReference>
<dbReference type="FunFam" id="1.10.10.10:FF:000322">
    <property type="entry name" value="Probable disease resistance protein At1g63360"/>
    <property type="match status" value="1"/>
</dbReference>